<feature type="region of interest" description="Disordered" evidence="1">
    <location>
        <begin position="40"/>
        <end position="61"/>
    </location>
</feature>
<evidence type="ECO:0000313" key="3">
    <source>
        <dbReference type="Proteomes" id="UP000251692"/>
    </source>
</evidence>
<evidence type="ECO:0008006" key="4">
    <source>
        <dbReference type="Google" id="ProtNLM"/>
    </source>
</evidence>
<proteinExistence type="predicted"/>
<dbReference type="EMBL" id="QMDV01000001">
    <property type="protein sequence ID" value="RAU84390.1"/>
    <property type="molecule type" value="Genomic_DNA"/>
</dbReference>
<keyword evidence="3" id="KW-1185">Reference proteome</keyword>
<dbReference type="AlphaFoldDB" id="A0A364RJ83"/>
<comment type="caution">
    <text evidence="2">The sequence shown here is derived from an EMBL/GenBank/DDBJ whole genome shotgun (WGS) entry which is preliminary data.</text>
</comment>
<organism evidence="2 3">
    <name type="scientific">Pontibacter arcticus</name>
    <dbReference type="NCBI Taxonomy" id="2080288"/>
    <lineage>
        <taxon>Bacteria</taxon>
        <taxon>Pseudomonadati</taxon>
        <taxon>Bacteroidota</taxon>
        <taxon>Cytophagia</taxon>
        <taxon>Cytophagales</taxon>
        <taxon>Hymenobacteraceae</taxon>
        <taxon>Pontibacter</taxon>
    </lineage>
</organism>
<reference evidence="2 3" key="2">
    <citation type="submission" date="2018-07" db="EMBL/GenBank/DDBJ databases">
        <title>Pontibacter sp. 2b14 genomic sequence and assembly.</title>
        <authorList>
            <person name="Du Z.-J."/>
        </authorList>
    </citation>
    <scope>NUCLEOTIDE SEQUENCE [LARGE SCALE GENOMIC DNA]</scope>
    <source>
        <strain evidence="2 3">2b14</strain>
    </source>
</reference>
<accession>A0A364RJ83</accession>
<sequence>MGALAVGISSCDSNDEDEPAPVEEETTIPGSINSLRIEFRPKGQPTATPITAAYGDDDQSDNIPGTVKGDINLDPGVVYDVKVMMTDESQSPPVDLSANTKKTQDYHEFFYSPLQGLKVSFLKTDQDKNGLPVGFTAEATTPATPSKGTLRITLKHMKKDGVILKSATSTVNTGSTDFFAIFPVVID</sequence>
<protein>
    <recommendedName>
        <fullName evidence="4">Type 1 periplasmic binding fold superfamily protein</fullName>
    </recommendedName>
</protein>
<reference evidence="2 3" key="1">
    <citation type="submission" date="2018-06" db="EMBL/GenBank/DDBJ databases">
        <authorList>
            <person name="Liu Z.-W."/>
        </authorList>
    </citation>
    <scope>NUCLEOTIDE SEQUENCE [LARGE SCALE GENOMIC DNA]</scope>
    <source>
        <strain evidence="2 3">2b14</strain>
    </source>
</reference>
<evidence type="ECO:0000313" key="2">
    <source>
        <dbReference type="EMBL" id="RAU84390.1"/>
    </source>
</evidence>
<gene>
    <name evidence="2" type="ORF">DP923_04950</name>
</gene>
<feature type="compositionally biased region" description="Acidic residues" evidence="1">
    <location>
        <begin position="13"/>
        <end position="26"/>
    </location>
</feature>
<evidence type="ECO:0000256" key="1">
    <source>
        <dbReference type="SAM" id="MobiDB-lite"/>
    </source>
</evidence>
<dbReference type="Proteomes" id="UP000251692">
    <property type="component" value="Unassembled WGS sequence"/>
</dbReference>
<feature type="region of interest" description="Disordered" evidence="1">
    <location>
        <begin position="1"/>
        <end position="28"/>
    </location>
</feature>
<name>A0A364RJ83_9BACT</name>